<evidence type="ECO:0000313" key="2">
    <source>
        <dbReference type="Proteomes" id="UP001151760"/>
    </source>
</evidence>
<evidence type="ECO:0000313" key="1">
    <source>
        <dbReference type="EMBL" id="GJT59549.1"/>
    </source>
</evidence>
<organism evidence="1 2">
    <name type="scientific">Tanacetum coccineum</name>
    <dbReference type="NCBI Taxonomy" id="301880"/>
    <lineage>
        <taxon>Eukaryota</taxon>
        <taxon>Viridiplantae</taxon>
        <taxon>Streptophyta</taxon>
        <taxon>Embryophyta</taxon>
        <taxon>Tracheophyta</taxon>
        <taxon>Spermatophyta</taxon>
        <taxon>Magnoliopsida</taxon>
        <taxon>eudicotyledons</taxon>
        <taxon>Gunneridae</taxon>
        <taxon>Pentapetalae</taxon>
        <taxon>asterids</taxon>
        <taxon>campanulids</taxon>
        <taxon>Asterales</taxon>
        <taxon>Asteraceae</taxon>
        <taxon>Asteroideae</taxon>
        <taxon>Anthemideae</taxon>
        <taxon>Anthemidinae</taxon>
        <taxon>Tanacetum</taxon>
    </lineage>
</organism>
<dbReference type="Proteomes" id="UP001151760">
    <property type="component" value="Unassembled WGS sequence"/>
</dbReference>
<keyword evidence="2" id="KW-1185">Reference proteome</keyword>
<sequence>MAIDRNLIEEESCLRRFYQIVLGWDYYHLCKELDKNSDSKIQSQYEKKLGLKKVKDTYKNVDEYIATFEPLLFEEVKAQIVQSKEADDKVKPKFVAGIEEIKVEDAEKGCPMIQFLL</sequence>
<proteinExistence type="predicted"/>
<name>A0ABQ5F8P3_9ASTR</name>
<gene>
    <name evidence="1" type="ORF">Tco_1003082</name>
</gene>
<accession>A0ABQ5F8P3</accession>
<reference evidence="1" key="1">
    <citation type="journal article" date="2022" name="Int. J. Mol. Sci.">
        <title>Draft Genome of Tanacetum Coccineum: Genomic Comparison of Closely Related Tanacetum-Family Plants.</title>
        <authorList>
            <person name="Yamashiro T."/>
            <person name="Shiraishi A."/>
            <person name="Nakayama K."/>
            <person name="Satake H."/>
        </authorList>
    </citation>
    <scope>NUCLEOTIDE SEQUENCE</scope>
</reference>
<protein>
    <submittedName>
        <fullName evidence="1">Uncharacterized protein</fullName>
    </submittedName>
</protein>
<reference evidence="1" key="2">
    <citation type="submission" date="2022-01" db="EMBL/GenBank/DDBJ databases">
        <authorList>
            <person name="Yamashiro T."/>
            <person name="Shiraishi A."/>
            <person name="Satake H."/>
            <person name="Nakayama K."/>
        </authorList>
    </citation>
    <scope>NUCLEOTIDE SEQUENCE</scope>
</reference>
<dbReference type="EMBL" id="BQNB010017120">
    <property type="protein sequence ID" value="GJT59549.1"/>
    <property type="molecule type" value="Genomic_DNA"/>
</dbReference>
<comment type="caution">
    <text evidence="1">The sequence shown here is derived from an EMBL/GenBank/DDBJ whole genome shotgun (WGS) entry which is preliminary data.</text>
</comment>